<evidence type="ECO:0000313" key="2">
    <source>
        <dbReference type="EMBL" id="GLQ34689.1"/>
    </source>
</evidence>
<dbReference type="InterPro" id="IPR020004">
    <property type="entry name" value="UDP-GlcNAc_Epase"/>
</dbReference>
<dbReference type="InterPro" id="IPR029767">
    <property type="entry name" value="WecB-like"/>
</dbReference>
<reference evidence="3" key="1">
    <citation type="journal article" date="2019" name="Int. J. Syst. Evol. Microbiol.">
        <title>The Global Catalogue of Microorganisms (GCM) 10K type strain sequencing project: providing services to taxonomists for standard genome sequencing and annotation.</title>
        <authorList>
            <consortium name="The Broad Institute Genomics Platform"/>
            <consortium name="The Broad Institute Genome Sequencing Center for Infectious Disease"/>
            <person name="Wu L."/>
            <person name="Ma J."/>
        </authorList>
    </citation>
    <scope>NUCLEOTIDE SEQUENCE [LARGE SCALE GENOMIC DNA]</scope>
    <source>
        <strain evidence="3">NBRC 110140</strain>
    </source>
</reference>
<evidence type="ECO:0000259" key="1">
    <source>
        <dbReference type="Pfam" id="PF02350"/>
    </source>
</evidence>
<dbReference type="Pfam" id="PF02350">
    <property type="entry name" value="Epimerase_2"/>
    <property type="match status" value="1"/>
</dbReference>
<sequence>MRKRIVFVTGTRADFGKIEPLAIAARDAGHDVSFFITGMHMMERYGLTKIEVSRVSGVGLIEFTNQVEGDPQDLILSKTILGFSDFLKENPHDLVVVHGDRIEALACSLVCATNYVRFAHIEGGEVSGTIDEVFRHCNTKLATYHFVSSDQAKERVQVLGEPESSIYVLGSPELDTHGVPTGLDIQTVLDHYEIPFDEYGVVLFHPVTSEAATMGAQARDLFDNLDKSGKNFVVISPNNDPGSVDIFAVLEGLSPQRFKRIPSMRFAYFSELLRNAQALIGNSSAGVREAPFLGIASLDIGSRQTNRSQAKSITAAAANDHETIAGFFKQSWGRRFERDQSFGAGSTAKRFVEVINQPKFWEADMQKTFVDYDKNT</sequence>
<dbReference type="Gene3D" id="3.40.50.2000">
    <property type="entry name" value="Glycogen Phosphorylase B"/>
    <property type="match status" value="2"/>
</dbReference>
<gene>
    <name evidence="2" type="primary">neuC</name>
    <name evidence="2" type="ORF">GCM10007939_09720</name>
</gene>
<comment type="caution">
    <text evidence="2">The sequence shown here is derived from an EMBL/GenBank/DDBJ whole genome shotgun (WGS) entry which is preliminary data.</text>
</comment>
<dbReference type="NCBIfam" id="TIGR03568">
    <property type="entry name" value="NeuC_NnaA"/>
    <property type="match status" value="1"/>
</dbReference>
<dbReference type="RefSeq" id="WP_284376588.1">
    <property type="nucleotide sequence ID" value="NZ_BSNN01000002.1"/>
</dbReference>
<keyword evidence="3" id="KW-1185">Reference proteome</keyword>
<feature type="domain" description="UDP-N-acetylglucosamine 2-epimerase" evidence="1">
    <location>
        <begin position="27"/>
        <end position="355"/>
    </location>
</feature>
<dbReference type="Proteomes" id="UP001156694">
    <property type="component" value="Unassembled WGS sequence"/>
</dbReference>
<dbReference type="PANTHER" id="PTHR43174:SF3">
    <property type="entry name" value="UDP-N-ACETYLGLUCOSAMINE 2-EPIMERASE"/>
    <property type="match status" value="1"/>
</dbReference>
<name>A0ABQ5VTN8_9RHOB</name>
<organism evidence="2 3">
    <name type="scientific">Amylibacter marinus</name>
    <dbReference type="NCBI Taxonomy" id="1475483"/>
    <lineage>
        <taxon>Bacteria</taxon>
        <taxon>Pseudomonadati</taxon>
        <taxon>Pseudomonadota</taxon>
        <taxon>Alphaproteobacteria</taxon>
        <taxon>Rhodobacterales</taxon>
        <taxon>Paracoccaceae</taxon>
        <taxon>Amylibacter</taxon>
    </lineage>
</organism>
<dbReference type="PANTHER" id="PTHR43174">
    <property type="entry name" value="UDP-N-ACETYLGLUCOSAMINE 2-EPIMERASE"/>
    <property type="match status" value="1"/>
</dbReference>
<proteinExistence type="predicted"/>
<accession>A0ABQ5VTN8</accession>
<dbReference type="SUPFAM" id="SSF53756">
    <property type="entry name" value="UDP-Glycosyltransferase/glycogen phosphorylase"/>
    <property type="match status" value="1"/>
</dbReference>
<evidence type="ECO:0000313" key="3">
    <source>
        <dbReference type="Proteomes" id="UP001156694"/>
    </source>
</evidence>
<dbReference type="EMBL" id="BSNN01000002">
    <property type="protein sequence ID" value="GLQ34689.1"/>
    <property type="molecule type" value="Genomic_DNA"/>
</dbReference>
<protein>
    <submittedName>
        <fullName evidence="2">UDP-N-acetyl glucosamine 2-epimerase</fullName>
    </submittedName>
</protein>
<dbReference type="InterPro" id="IPR003331">
    <property type="entry name" value="UDP_GlcNAc_Epimerase_2_dom"/>
</dbReference>